<protein>
    <submittedName>
        <fullName evidence="1">Uncharacterized protein</fullName>
    </submittedName>
</protein>
<comment type="caution">
    <text evidence="1">The sequence shown here is derived from an EMBL/GenBank/DDBJ whole genome shotgun (WGS) entry which is preliminary data.</text>
</comment>
<dbReference type="Proteomes" id="UP000828941">
    <property type="component" value="Chromosome 1"/>
</dbReference>
<accession>A0ACB9Q6H9</accession>
<dbReference type="EMBL" id="CM039426">
    <property type="protein sequence ID" value="KAI4356190.1"/>
    <property type="molecule type" value="Genomic_DNA"/>
</dbReference>
<gene>
    <name evidence="1" type="ORF">L6164_000232</name>
</gene>
<sequence>MDARSSIYSTKAKRRRGLDNFFGNQNDLEYGISICWKFGYLSSYNNSKAVCGDSTNKQKEQIIDTDAADACKELAGVEYIEDIYRLRVVLMTIASCVGLGEAFRIQHWYSLENGSVLLSLLNDGTLDLLLSQATINDPSILLVTSIVSFSIV</sequence>
<organism evidence="1 2">
    <name type="scientific">Bauhinia variegata</name>
    <name type="common">Purple orchid tree</name>
    <name type="synonym">Phanera variegata</name>
    <dbReference type="NCBI Taxonomy" id="167791"/>
    <lineage>
        <taxon>Eukaryota</taxon>
        <taxon>Viridiplantae</taxon>
        <taxon>Streptophyta</taxon>
        <taxon>Embryophyta</taxon>
        <taxon>Tracheophyta</taxon>
        <taxon>Spermatophyta</taxon>
        <taxon>Magnoliopsida</taxon>
        <taxon>eudicotyledons</taxon>
        <taxon>Gunneridae</taxon>
        <taxon>Pentapetalae</taxon>
        <taxon>rosids</taxon>
        <taxon>fabids</taxon>
        <taxon>Fabales</taxon>
        <taxon>Fabaceae</taxon>
        <taxon>Cercidoideae</taxon>
        <taxon>Cercideae</taxon>
        <taxon>Bauhiniinae</taxon>
        <taxon>Bauhinia</taxon>
    </lineage>
</organism>
<proteinExistence type="predicted"/>
<evidence type="ECO:0000313" key="1">
    <source>
        <dbReference type="EMBL" id="KAI4356190.1"/>
    </source>
</evidence>
<keyword evidence="2" id="KW-1185">Reference proteome</keyword>
<name>A0ACB9Q6H9_BAUVA</name>
<reference evidence="1 2" key="1">
    <citation type="journal article" date="2022" name="DNA Res.">
        <title>Chromosomal-level genome assembly of the orchid tree Bauhinia variegata (Leguminosae; Cercidoideae) supports the allotetraploid origin hypothesis of Bauhinia.</title>
        <authorList>
            <person name="Zhong Y."/>
            <person name="Chen Y."/>
            <person name="Zheng D."/>
            <person name="Pang J."/>
            <person name="Liu Y."/>
            <person name="Luo S."/>
            <person name="Meng S."/>
            <person name="Qian L."/>
            <person name="Wei D."/>
            <person name="Dai S."/>
            <person name="Zhou R."/>
        </authorList>
    </citation>
    <scope>NUCLEOTIDE SEQUENCE [LARGE SCALE GENOMIC DNA]</scope>
    <source>
        <strain evidence="1">BV-YZ2020</strain>
    </source>
</reference>
<evidence type="ECO:0000313" key="2">
    <source>
        <dbReference type="Proteomes" id="UP000828941"/>
    </source>
</evidence>